<keyword evidence="2" id="KW-1185">Reference proteome</keyword>
<organism evidence="1 2">
    <name type="scientific">Halomonas johnsoniae</name>
    <dbReference type="NCBI Taxonomy" id="502832"/>
    <lineage>
        <taxon>Bacteria</taxon>
        <taxon>Pseudomonadati</taxon>
        <taxon>Pseudomonadota</taxon>
        <taxon>Gammaproteobacteria</taxon>
        <taxon>Oceanospirillales</taxon>
        <taxon>Halomonadaceae</taxon>
        <taxon>Halomonas</taxon>
    </lineage>
</organism>
<protein>
    <recommendedName>
        <fullName evidence="3">DUF945 family protein</fullName>
    </recommendedName>
</protein>
<proteinExistence type="predicted"/>
<dbReference type="RefSeq" id="WP_193461971.1">
    <property type="nucleotide sequence ID" value="NZ_BMXO01000017.1"/>
</dbReference>
<gene>
    <name evidence="1" type="ORF">GCM10007158_29910</name>
</gene>
<accession>A0ABQ2WPL5</accession>
<dbReference type="EMBL" id="BMXO01000017">
    <property type="protein sequence ID" value="GGW67282.1"/>
    <property type="molecule type" value="Genomic_DNA"/>
</dbReference>
<dbReference type="Proteomes" id="UP000647585">
    <property type="component" value="Unassembled WGS sequence"/>
</dbReference>
<comment type="caution">
    <text evidence="1">The sequence shown here is derived from an EMBL/GenBank/DDBJ whole genome shotgun (WGS) entry which is preliminary data.</text>
</comment>
<sequence>MWSFNVSHFLPVLPRFQQGRPILAGLVVTLLSAGDAHASVARLEADLQAQWGRGEQLIEIGELREQEQRVIAEHIVIRQAQGDVVTIEAYHVQGDYDQPESVSFHGIRVIEPDVSDPVLTLTELALDRPGAAVPDFANFTTPDAPLHGLRLQELSLWLDGTLAKQWTAEWGNDAALTGYLTLEALVLEEMSHAALGRFELHGLNAEFNDLASGFTASLALDEVIVRGLQGLDRPGQAQLERAELNGFSLTGDRWSVLLERAWASGNLYVSDMGFQGAALDMGALIGLAPPQERRDLQAVNNVLTGGSGRLNAAGRSVSEWHEDTQPPQLKAEGFLQLSEAGEVSYQMALPVTLPGRATIEQAMQHPALFETARLHGGNVTLAYKDAGLLPRLATELATQEGISTSQMVAQGWAQARQFERLAGPQVAKLMVALVDIMGGHAQSLTTHIALPDPFTLEQFMMDPLGSSQRLRVIFELK</sequence>
<evidence type="ECO:0000313" key="2">
    <source>
        <dbReference type="Proteomes" id="UP000647585"/>
    </source>
</evidence>
<evidence type="ECO:0008006" key="3">
    <source>
        <dbReference type="Google" id="ProtNLM"/>
    </source>
</evidence>
<name>A0ABQ2WPL5_9GAMM</name>
<reference evidence="2" key="1">
    <citation type="journal article" date="2019" name="Int. J. Syst. Evol. Microbiol.">
        <title>The Global Catalogue of Microorganisms (GCM) 10K type strain sequencing project: providing services to taxonomists for standard genome sequencing and annotation.</title>
        <authorList>
            <consortium name="The Broad Institute Genomics Platform"/>
            <consortium name="The Broad Institute Genome Sequencing Center for Infectious Disease"/>
            <person name="Wu L."/>
            <person name="Ma J."/>
        </authorList>
    </citation>
    <scope>NUCLEOTIDE SEQUENCE [LARGE SCALE GENOMIC DNA]</scope>
    <source>
        <strain evidence="2">KCTC 22157</strain>
    </source>
</reference>
<evidence type="ECO:0000313" key="1">
    <source>
        <dbReference type="EMBL" id="GGW67282.1"/>
    </source>
</evidence>